<evidence type="ECO:0000313" key="2">
    <source>
        <dbReference type="Proteomes" id="UP001370490"/>
    </source>
</evidence>
<comment type="caution">
    <text evidence="1">The sequence shown here is derived from an EMBL/GenBank/DDBJ whole genome shotgun (WGS) entry which is preliminary data.</text>
</comment>
<feature type="non-terminal residue" evidence="1">
    <location>
        <position position="109"/>
    </location>
</feature>
<accession>A0AAN8VUW5</accession>
<reference evidence="1 2" key="1">
    <citation type="submission" date="2023-12" db="EMBL/GenBank/DDBJ databases">
        <title>A high-quality genome assembly for Dillenia turbinata (Dilleniales).</title>
        <authorList>
            <person name="Chanderbali A."/>
        </authorList>
    </citation>
    <scope>NUCLEOTIDE SEQUENCE [LARGE SCALE GENOMIC DNA]</scope>
    <source>
        <strain evidence="1">LSX21</strain>
        <tissue evidence="1">Leaf</tissue>
    </source>
</reference>
<protein>
    <submittedName>
        <fullName evidence="1">Uncharacterized protein</fullName>
    </submittedName>
</protein>
<organism evidence="1 2">
    <name type="scientific">Dillenia turbinata</name>
    <dbReference type="NCBI Taxonomy" id="194707"/>
    <lineage>
        <taxon>Eukaryota</taxon>
        <taxon>Viridiplantae</taxon>
        <taxon>Streptophyta</taxon>
        <taxon>Embryophyta</taxon>
        <taxon>Tracheophyta</taxon>
        <taxon>Spermatophyta</taxon>
        <taxon>Magnoliopsida</taxon>
        <taxon>eudicotyledons</taxon>
        <taxon>Gunneridae</taxon>
        <taxon>Pentapetalae</taxon>
        <taxon>Dilleniales</taxon>
        <taxon>Dilleniaceae</taxon>
        <taxon>Dillenia</taxon>
    </lineage>
</organism>
<dbReference type="EMBL" id="JBAMMX010000007">
    <property type="protein sequence ID" value="KAK6936546.1"/>
    <property type="molecule type" value="Genomic_DNA"/>
</dbReference>
<dbReference type="AlphaFoldDB" id="A0AAN8VUW5"/>
<proteinExistence type="predicted"/>
<dbReference type="Proteomes" id="UP001370490">
    <property type="component" value="Unassembled WGS sequence"/>
</dbReference>
<gene>
    <name evidence="1" type="ORF">RJ641_033576</name>
</gene>
<keyword evidence="2" id="KW-1185">Reference proteome</keyword>
<sequence length="109" mass="12010">MATFGSRRGITMASSLFKTLTLRGTSSNIASTSRYLSLVRTEILGSHTAKWMQDTSEKSPMELINEVPPIETVILPLATQLSSYVLTLKHQLYANIVACAMCRSMIIIT</sequence>
<name>A0AAN8VUW5_9MAGN</name>
<evidence type="ECO:0000313" key="1">
    <source>
        <dbReference type="EMBL" id="KAK6936546.1"/>
    </source>
</evidence>